<dbReference type="SUPFAM" id="SSF50729">
    <property type="entry name" value="PH domain-like"/>
    <property type="match status" value="1"/>
</dbReference>
<dbReference type="VEuPathDB" id="FungiDB:AeMF1_009958"/>
<organism evidence="2 3">
    <name type="scientific">Aphanomyces euteiches</name>
    <dbReference type="NCBI Taxonomy" id="100861"/>
    <lineage>
        <taxon>Eukaryota</taxon>
        <taxon>Sar</taxon>
        <taxon>Stramenopiles</taxon>
        <taxon>Oomycota</taxon>
        <taxon>Saprolegniomycetes</taxon>
        <taxon>Saprolegniales</taxon>
        <taxon>Verrucalvaceae</taxon>
        <taxon>Aphanomyces</taxon>
    </lineage>
</organism>
<accession>A0A6G0XRM5</accession>
<dbReference type="Proteomes" id="UP000481153">
    <property type="component" value="Unassembled WGS sequence"/>
</dbReference>
<name>A0A6G0XRM5_9STRA</name>
<keyword evidence="3" id="KW-1185">Reference proteome</keyword>
<dbReference type="AlphaFoldDB" id="A0A6G0XRM5"/>
<evidence type="ECO:0008006" key="4">
    <source>
        <dbReference type="Google" id="ProtNLM"/>
    </source>
</evidence>
<comment type="caution">
    <text evidence="2">The sequence shown here is derived from an EMBL/GenBank/DDBJ whole genome shotgun (WGS) entry which is preliminary data.</text>
</comment>
<dbReference type="EMBL" id="VJMJ01000022">
    <property type="protein sequence ID" value="KAF0743118.1"/>
    <property type="molecule type" value="Genomic_DNA"/>
</dbReference>
<evidence type="ECO:0000313" key="2">
    <source>
        <dbReference type="EMBL" id="KAF0743118.1"/>
    </source>
</evidence>
<reference evidence="2 3" key="1">
    <citation type="submission" date="2019-07" db="EMBL/GenBank/DDBJ databases">
        <title>Genomics analysis of Aphanomyces spp. identifies a new class of oomycete effector associated with host adaptation.</title>
        <authorList>
            <person name="Gaulin E."/>
        </authorList>
    </citation>
    <scope>NUCLEOTIDE SEQUENCE [LARGE SCALE GENOMIC DNA]</scope>
    <source>
        <strain evidence="2 3">ATCC 201684</strain>
    </source>
</reference>
<evidence type="ECO:0000256" key="1">
    <source>
        <dbReference type="SAM" id="MobiDB-lite"/>
    </source>
</evidence>
<protein>
    <recommendedName>
        <fullName evidence="4">PH domain-containing protein</fullName>
    </recommendedName>
</protein>
<evidence type="ECO:0000313" key="3">
    <source>
        <dbReference type="Proteomes" id="UP000481153"/>
    </source>
</evidence>
<feature type="region of interest" description="Disordered" evidence="1">
    <location>
        <begin position="1"/>
        <end position="27"/>
    </location>
</feature>
<proteinExistence type="predicted"/>
<sequence length="467" mass="51303">MKEDATRSASLTAMASPPSPTRVVSPTKVDPKLLSRLPTLDMLSINQNKSLSVRDRIREMHALKLAPFPADCHRASVVVCAKPRSITCCQNNAPTMLYLDLHGLSWKRRHIATNDLVGASIAKTDPTVFVVHYALHEPTLAFQMHQFEAESPTDATAWIDAIQTLVKWHARVPLDASRRIQVVLDAAIPSTSTTWTAVQDFFRLAAIDCTVVASYDLVAFGASIGSSSSFEATIVVGSSLSFHRVVNGLFTMSESTWRAVLPSMPLGLLQSPDALNVVFKAIKRKVRPRDLLACHFNHEFVVLATTTVEFGSMSWRTAAPALPSLQFQAVAATRPSKNQDEMDGANVNHQHFVELCSVYYPREDTKSYKGRIDIDPTVKAAPSSTSPPVLGLRLSVKQDQAVTGQWFTHGSVWHRWTEHRSLPRSSWTGIGMALPQPWAVAIDGSPPRLVSGHIQVDCVANILHCFG</sequence>
<gene>
    <name evidence="2" type="ORF">Ae201684_002175</name>
</gene>